<dbReference type="SUPFAM" id="SSF48452">
    <property type="entry name" value="TPR-like"/>
    <property type="match status" value="2"/>
</dbReference>
<dbReference type="EMBL" id="KV425562">
    <property type="protein sequence ID" value="KZT27355.1"/>
    <property type="molecule type" value="Genomic_DNA"/>
</dbReference>
<name>A0A165TY98_9AGAM</name>
<reference evidence="12 13" key="1">
    <citation type="journal article" date="2016" name="Mol. Biol. Evol.">
        <title>Comparative Genomics of Early-Diverging Mushroom-Forming Fungi Provides Insights into the Origins of Lignocellulose Decay Capabilities.</title>
        <authorList>
            <person name="Nagy L.G."/>
            <person name="Riley R."/>
            <person name="Tritt A."/>
            <person name="Adam C."/>
            <person name="Daum C."/>
            <person name="Floudas D."/>
            <person name="Sun H."/>
            <person name="Yadav J.S."/>
            <person name="Pangilinan J."/>
            <person name="Larsson K.H."/>
            <person name="Matsuura K."/>
            <person name="Barry K."/>
            <person name="Labutti K."/>
            <person name="Kuo R."/>
            <person name="Ohm R.A."/>
            <person name="Bhattacharya S.S."/>
            <person name="Shirouzu T."/>
            <person name="Yoshinaga Y."/>
            <person name="Martin F.M."/>
            <person name="Grigoriev I.V."/>
            <person name="Hibbett D.S."/>
        </authorList>
    </citation>
    <scope>NUCLEOTIDE SEQUENCE [LARGE SCALE GENOMIC DNA]</scope>
    <source>
        <strain evidence="12 13">HHB14362 ss-1</strain>
    </source>
</reference>
<dbReference type="Proteomes" id="UP000076761">
    <property type="component" value="Unassembled WGS sequence"/>
</dbReference>
<dbReference type="GO" id="GO:0008380">
    <property type="term" value="P:RNA splicing"/>
    <property type="evidence" value="ECO:0007669"/>
    <property type="project" value="UniProtKB-KW"/>
</dbReference>
<evidence type="ECO:0000256" key="3">
    <source>
        <dbReference type="ARBA" id="ARBA00022737"/>
    </source>
</evidence>
<comment type="subcellular location">
    <subcellularLocation>
        <location evidence="1">Nucleus</location>
    </subcellularLocation>
</comment>
<evidence type="ECO:0000256" key="6">
    <source>
        <dbReference type="ARBA" id="ARBA00023242"/>
    </source>
</evidence>
<keyword evidence="5" id="KW-0508">mRNA splicing</keyword>
<keyword evidence="4 9" id="KW-0694">RNA-binding</keyword>
<evidence type="ECO:0000256" key="5">
    <source>
        <dbReference type="ARBA" id="ARBA00023187"/>
    </source>
</evidence>
<dbReference type="InterPro" id="IPR034397">
    <property type="entry name" value="Prp24_RRM1"/>
</dbReference>
<keyword evidence="6" id="KW-0539">Nucleus</keyword>
<dbReference type="Pfam" id="PF00076">
    <property type="entry name" value="RRM_1"/>
    <property type="match status" value="3"/>
</dbReference>
<accession>A0A165TY98</accession>
<comment type="function">
    <text evidence="7">Functions as a recycling factor of the spliceosome, a machinery that forms on each precursor-messenger RNA (pre-mRNA) and catalyzes the removal of introns. Chaperones the re-annealing of U4 and U6 snRNAs (small nuclear RNAs) released from previous rounds of splicing, an initial step in reforming the U4/U6-U5 tri-snRNP (small nuclear ribonucleoprotein) that can reassemble into another spliceosome complex; this step involves binding U6 and facilitating the unwinding of the U6 internal stem loop, followed by base-pairing of U6 to U4.</text>
</comment>
<dbReference type="STRING" id="1314782.A0A165TY98"/>
<feature type="compositionally biased region" description="Basic and acidic residues" evidence="10">
    <location>
        <begin position="1026"/>
        <end position="1037"/>
    </location>
</feature>
<evidence type="ECO:0000256" key="2">
    <source>
        <dbReference type="ARBA" id="ARBA00022664"/>
    </source>
</evidence>
<dbReference type="PROSITE" id="PS50102">
    <property type="entry name" value="RRM"/>
    <property type="match status" value="3"/>
</dbReference>
<dbReference type="PANTHER" id="PTHR24012">
    <property type="entry name" value="RNA BINDING PROTEIN"/>
    <property type="match status" value="1"/>
</dbReference>
<dbReference type="FunCoup" id="A0A165TY98">
    <property type="interactions" value="670"/>
</dbReference>
<dbReference type="Gene3D" id="1.25.40.10">
    <property type="entry name" value="Tetratricopeptide repeat domain"/>
    <property type="match status" value="3"/>
</dbReference>
<dbReference type="SMART" id="SM00360">
    <property type="entry name" value="RRM"/>
    <property type="match status" value="4"/>
</dbReference>
<dbReference type="InterPro" id="IPR012677">
    <property type="entry name" value="Nucleotide-bd_a/b_plait_sf"/>
</dbReference>
<dbReference type="InterPro" id="IPR000504">
    <property type="entry name" value="RRM_dom"/>
</dbReference>
<keyword evidence="3" id="KW-0677">Repeat</keyword>
<sequence>MDESDNLEALSNLLTELSTSPYDFSLHVQHLRLASATRMEEQENEAREMFANFFAVTDEVWVPLVEAKEKAFDIRTMEGVKEVLETYERAESDYLSIPILRKHVEFLIGRHAFCVENADAESELRELCSTEATLAAISSVVAKGVGHITESHILWDLQKDWEHELLESARGVERELLIGHLDSAYLTRLQQPHSNHGETFQSYSTFTTNFKSAQEYESLLVSASKLRSKAVKAYDRRESFESQLRQSNYALVTYAAYIASERRARSPDTFILSTLYERAIAEAAKRRFVEDPSAEHALRMFWSGYCDFLRQDDAEDKVQLNTLKRATKSVPGSGEVWARYFRFLEKIADDEEPDEELDAYTRAMSANLIQKDVEQIIPVVLARAGHWKRQIMSGKSGKTISSALRGSEIRSVSFTEPDLDGLIGLLEEGITVVRKSSKTGDSGGLRLEKYVTDMFVNLFEAPERAVAVWESTAKHYKTSYLAWTSYADALIKQSQYDKARAVYADVSTKNVDWPEAIWQAWLSFEHLYGSVEDIEICMDKIERAQNQVNARRAREAEKASHQAFQMAAEQQASNVPVTEVPPPPTEQAAAREAMDVDVPQTMASVDGGMKRKAEESPAPEAEGSKRPRMGEPGVLIDRENCTVFVSELPTKTSEEELRALFKDCGEIREIKVTRLPNAVVATVEFSERDSVPAALTKDKKRIRGEEIAVNMAWQSTLYVTNFPENVDDAFIRNLFGKYGQVFDVRWPSKKFKATRRFVYVQYISPSAAKEALMLHGVELEPGLALNVYISNPERRKERTDADADAREVYVAGLSKFTTKEDLEKIFKTYGAIKEVRLSQDKDGKPKGFAFVEFERELDAQAALAANNHELKNRRIAVTLADTRVRAKRYDGNTRDEVRSRSVRIRNLPPGTQEGLLQQALAKIAHVKRVEVFENLNEAAVELDSAAEAGRLLLVPDSIIFNGATLQISEETGPSSRPAAHQPKAGGLFVPRAAVSRPRAGLGRERKTTVVPARQASTSKGSQGAKGQDDFRKMLGSN</sequence>
<evidence type="ECO:0000256" key="1">
    <source>
        <dbReference type="ARBA" id="ARBA00004123"/>
    </source>
</evidence>
<dbReference type="Gene3D" id="3.30.70.330">
    <property type="match status" value="3"/>
</dbReference>
<dbReference type="SUPFAM" id="SSF54928">
    <property type="entry name" value="RNA-binding domain, RBD"/>
    <property type="match status" value="3"/>
</dbReference>
<protein>
    <recommendedName>
        <fullName evidence="8">U4/U6 snRNA-associated-splicing factor PRP24</fullName>
    </recommendedName>
</protein>
<feature type="region of interest" description="Disordered" evidence="10">
    <location>
        <begin position="969"/>
        <end position="1037"/>
    </location>
</feature>
<gene>
    <name evidence="12" type="ORF">NEOLEDRAFT_1060705</name>
</gene>
<keyword evidence="2" id="KW-0507">mRNA processing</keyword>
<evidence type="ECO:0000313" key="12">
    <source>
        <dbReference type="EMBL" id="KZT27355.1"/>
    </source>
</evidence>
<dbReference type="OrthoDB" id="360390at2759"/>
<dbReference type="GO" id="GO:0003723">
    <property type="term" value="F:RNA binding"/>
    <property type="evidence" value="ECO:0007669"/>
    <property type="project" value="UniProtKB-UniRule"/>
</dbReference>
<evidence type="ECO:0000256" key="7">
    <source>
        <dbReference type="ARBA" id="ARBA00093374"/>
    </source>
</evidence>
<keyword evidence="13" id="KW-1185">Reference proteome</keyword>
<evidence type="ECO:0000256" key="8">
    <source>
        <dbReference type="ARBA" id="ARBA00093627"/>
    </source>
</evidence>
<dbReference type="GO" id="GO:0006397">
    <property type="term" value="P:mRNA processing"/>
    <property type="evidence" value="ECO:0007669"/>
    <property type="project" value="UniProtKB-KW"/>
</dbReference>
<proteinExistence type="predicted"/>
<feature type="domain" description="RRM" evidence="11">
    <location>
        <begin position="715"/>
        <end position="792"/>
    </location>
</feature>
<dbReference type="InParanoid" id="A0A165TY98"/>
<evidence type="ECO:0000256" key="9">
    <source>
        <dbReference type="PROSITE-ProRule" id="PRU00176"/>
    </source>
</evidence>
<dbReference type="InterPro" id="IPR011990">
    <property type="entry name" value="TPR-like_helical_dom_sf"/>
</dbReference>
<evidence type="ECO:0000256" key="10">
    <source>
        <dbReference type="SAM" id="MobiDB-lite"/>
    </source>
</evidence>
<feature type="domain" description="RRM" evidence="11">
    <location>
        <begin position="806"/>
        <end position="882"/>
    </location>
</feature>
<evidence type="ECO:0000259" key="11">
    <source>
        <dbReference type="PROSITE" id="PS50102"/>
    </source>
</evidence>
<dbReference type="GO" id="GO:0005688">
    <property type="term" value="C:U6 snRNP"/>
    <property type="evidence" value="ECO:0007669"/>
    <property type="project" value="UniProtKB-ARBA"/>
</dbReference>
<organism evidence="12 13">
    <name type="scientific">Neolentinus lepideus HHB14362 ss-1</name>
    <dbReference type="NCBI Taxonomy" id="1314782"/>
    <lineage>
        <taxon>Eukaryota</taxon>
        <taxon>Fungi</taxon>
        <taxon>Dikarya</taxon>
        <taxon>Basidiomycota</taxon>
        <taxon>Agaricomycotina</taxon>
        <taxon>Agaricomycetes</taxon>
        <taxon>Gloeophyllales</taxon>
        <taxon>Gloeophyllaceae</taxon>
        <taxon>Neolentinus</taxon>
    </lineage>
</organism>
<dbReference type="CDD" id="cd12296">
    <property type="entry name" value="RRM1_Prp24"/>
    <property type="match status" value="1"/>
</dbReference>
<dbReference type="InterPro" id="IPR035979">
    <property type="entry name" value="RBD_domain_sf"/>
</dbReference>
<dbReference type="FunFam" id="3.30.70.330:FF:000365">
    <property type="entry name" value="U4/U6 snRNA-associated-splicing factor PRP24"/>
    <property type="match status" value="1"/>
</dbReference>
<feature type="domain" description="RRM" evidence="11">
    <location>
        <begin position="641"/>
        <end position="714"/>
    </location>
</feature>
<dbReference type="AlphaFoldDB" id="A0A165TY98"/>
<evidence type="ECO:0000256" key="4">
    <source>
        <dbReference type="ARBA" id="ARBA00022884"/>
    </source>
</evidence>
<feature type="region of interest" description="Disordered" evidence="10">
    <location>
        <begin position="553"/>
        <end position="633"/>
    </location>
</feature>
<evidence type="ECO:0000313" key="13">
    <source>
        <dbReference type="Proteomes" id="UP000076761"/>
    </source>
</evidence>